<organism evidence="1 2">
    <name type="scientific">Camellia lanceoleosa</name>
    <dbReference type="NCBI Taxonomy" id="1840588"/>
    <lineage>
        <taxon>Eukaryota</taxon>
        <taxon>Viridiplantae</taxon>
        <taxon>Streptophyta</taxon>
        <taxon>Embryophyta</taxon>
        <taxon>Tracheophyta</taxon>
        <taxon>Spermatophyta</taxon>
        <taxon>Magnoliopsida</taxon>
        <taxon>eudicotyledons</taxon>
        <taxon>Gunneridae</taxon>
        <taxon>Pentapetalae</taxon>
        <taxon>asterids</taxon>
        <taxon>Ericales</taxon>
        <taxon>Theaceae</taxon>
        <taxon>Camellia</taxon>
    </lineage>
</organism>
<dbReference type="Proteomes" id="UP001060215">
    <property type="component" value="Chromosome 2"/>
</dbReference>
<protein>
    <submittedName>
        <fullName evidence="1">Uncharacterized protein</fullName>
    </submittedName>
</protein>
<comment type="caution">
    <text evidence="1">The sequence shown here is derived from an EMBL/GenBank/DDBJ whole genome shotgun (WGS) entry which is preliminary data.</text>
</comment>
<dbReference type="EMBL" id="CM045759">
    <property type="protein sequence ID" value="KAI8018800.1"/>
    <property type="molecule type" value="Genomic_DNA"/>
</dbReference>
<name>A0ACC0I0I7_9ERIC</name>
<evidence type="ECO:0000313" key="1">
    <source>
        <dbReference type="EMBL" id="KAI8018800.1"/>
    </source>
</evidence>
<reference evidence="1 2" key="1">
    <citation type="journal article" date="2022" name="Plant J.">
        <title>Chromosome-level genome of Camellia lanceoleosa provides a valuable resource for understanding genome evolution and self-incompatibility.</title>
        <authorList>
            <person name="Gong W."/>
            <person name="Xiao S."/>
            <person name="Wang L."/>
            <person name="Liao Z."/>
            <person name="Chang Y."/>
            <person name="Mo W."/>
            <person name="Hu G."/>
            <person name="Li W."/>
            <person name="Zhao G."/>
            <person name="Zhu H."/>
            <person name="Hu X."/>
            <person name="Ji K."/>
            <person name="Xiang X."/>
            <person name="Song Q."/>
            <person name="Yuan D."/>
            <person name="Jin S."/>
            <person name="Zhang L."/>
        </authorList>
    </citation>
    <scope>NUCLEOTIDE SEQUENCE [LARGE SCALE GENOMIC DNA]</scope>
    <source>
        <strain evidence="1">SQ_2022a</strain>
    </source>
</reference>
<gene>
    <name evidence="1" type="ORF">LOK49_LG04G00227</name>
</gene>
<sequence>MIETTVVAVSDAKIAGGGKERKYVVDLNVIGIDFVFVELVNVCRCVGRNEKRSASASWSQQAYQTSTRNAPKRQSRLPYKKQRVSVSVAKKAAVDTSKPMYRSNISNVINTVLELEFGDGHIWEIRKTPFAVHYDKLVGTIRECHIVKHEPVLIDHTEGSQNVIDVDLVTDRRNVDPSFNCWQTDSAESGHVRTEGIDVNEKHNNGTPSSKEKVIDAYGAMLTDMHRTKSVKENIKERRMCTIACART</sequence>
<evidence type="ECO:0000313" key="2">
    <source>
        <dbReference type="Proteomes" id="UP001060215"/>
    </source>
</evidence>
<proteinExistence type="predicted"/>
<accession>A0ACC0I0I7</accession>
<keyword evidence="2" id="KW-1185">Reference proteome</keyword>